<evidence type="ECO:0000256" key="3">
    <source>
        <dbReference type="SAM" id="MobiDB-lite"/>
    </source>
</evidence>
<evidence type="ECO:0000259" key="4">
    <source>
        <dbReference type="PROSITE" id="PS50125"/>
    </source>
</evidence>
<dbReference type="Pfam" id="PF00211">
    <property type="entry name" value="Guanylate_cyc"/>
    <property type="match status" value="1"/>
</dbReference>
<gene>
    <name evidence="5" type="ORF">GCM10023322_34420</name>
</gene>
<comment type="caution">
    <text evidence="5">The sequence shown here is derived from an EMBL/GenBank/DDBJ whole genome shotgun (WGS) entry which is preliminary data.</text>
</comment>
<keyword evidence="6" id="KW-1185">Reference proteome</keyword>
<sequence length="642" mass="68126">MAEEPPVPPLISTNVEERRIVSVLFVDMVGFTRMAGGIDPEDVRAVQISYFATVSEVVRRWGGVVEKYVGDAVMAVFGMPVSDGYDAYRAVRAGLRLPEVVGRLTLPDGRPIRVRVGIATGEALVDLATTAAGGQCLVSGNVVNMAARLQAFAAPDTVVVTAGTERQTRALVRYERLDAVAVAGRTEPLEVWRPLSGPVETAPDDETPLIGRAAELAVAARAVARAVHQGVPQLVSVTGAAGSGRSRLVRELSRYPGIGAADGVDWLVARCLPGGGPDRALLDLVRQGSRLAATHRPTVLVVEDRHRAGAAVVRFLRELRATAVARSSPLAVVLTSLTDASRGDAGDRAEPDGLVPECRIVLRALDDADTGRLLRHLLRRAGLPIALARRLLPVVPGNPMYAESYVRVVAERGLPVGGAGCLPVPEPVRAAVSARLDWLRRGDRRAVLAAAVLGAVVPAGALASLLGLDDDQLRGVLARLRGAGLLVESAGESGPRYAFVDPAVRAVAYARLTRRARAEYHRRAAEWFDAHPRARCSTLAGRRVRHWLAVLRLSHVLHRDGTPYREAAWRAMSDATRPARPSAANGRAARAATRPARRAGGRPANRRGTVAPANRGATAAPANRGGSGRRVCEAARPPPRSG</sequence>
<evidence type="ECO:0000256" key="2">
    <source>
        <dbReference type="ARBA" id="ARBA00022840"/>
    </source>
</evidence>
<keyword evidence="1" id="KW-0547">Nucleotide-binding</keyword>
<feature type="compositionally biased region" description="Low complexity" evidence="3">
    <location>
        <begin position="601"/>
        <end position="624"/>
    </location>
</feature>
<proteinExistence type="predicted"/>
<feature type="region of interest" description="Disordered" evidence="3">
    <location>
        <begin position="574"/>
        <end position="642"/>
    </location>
</feature>
<dbReference type="RefSeq" id="WP_345630724.1">
    <property type="nucleotide sequence ID" value="NZ_BAABJQ010000009.1"/>
</dbReference>
<dbReference type="SUPFAM" id="SSF55073">
    <property type="entry name" value="Nucleotide cyclase"/>
    <property type="match status" value="1"/>
</dbReference>
<dbReference type="SMART" id="SM00044">
    <property type="entry name" value="CYCc"/>
    <property type="match status" value="1"/>
</dbReference>
<dbReference type="Gene3D" id="3.30.70.1230">
    <property type="entry name" value="Nucleotide cyclase"/>
    <property type="match status" value="1"/>
</dbReference>
<evidence type="ECO:0000313" key="6">
    <source>
        <dbReference type="Proteomes" id="UP001501570"/>
    </source>
</evidence>
<dbReference type="EMBL" id="BAABJQ010000009">
    <property type="protein sequence ID" value="GAA5187017.1"/>
    <property type="molecule type" value="Genomic_DNA"/>
</dbReference>
<name>A0ABP9RUY4_9ACTN</name>
<organism evidence="5 6">
    <name type="scientific">Rugosimonospora acidiphila</name>
    <dbReference type="NCBI Taxonomy" id="556531"/>
    <lineage>
        <taxon>Bacteria</taxon>
        <taxon>Bacillati</taxon>
        <taxon>Actinomycetota</taxon>
        <taxon>Actinomycetes</taxon>
        <taxon>Micromonosporales</taxon>
        <taxon>Micromonosporaceae</taxon>
        <taxon>Rugosimonospora</taxon>
    </lineage>
</organism>
<evidence type="ECO:0000256" key="1">
    <source>
        <dbReference type="ARBA" id="ARBA00022741"/>
    </source>
</evidence>
<keyword evidence="2" id="KW-0067">ATP-binding</keyword>
<dbReference type="PANTHER" id="PTHR16305:SF28">
    <property type="entry name" value="GUANYLATE CYCLASE DOMAIN-CONTAINING PROTEIN"/>
    <property type="match status" value="1"/>
</dbReference>
<dbReference type="Proteomes" id="UP001501570">
    <property type="component" value="Unassembled WGS sequence"/>
</dbReference>
<dbReference type="CDD" id="cd07302">
    <property type="entry name" value="CHD"/>
    <property type="match status" value="1"/>
</dbReference>
<accession>A0ABP9RUY4</accession>
<reference evidence="6" key="1">
    <citation type="journal article" date="2019" name="Int. J. Syst. Evol. Microbiol.">
        <title>The Global Catalogue of Microorganisms (GCM) 10K type strain sequencing project: providing services to taxonomists for standard genome sequencing and annotation.</title>
        <authorList>
            <consortium name="The Broad Institute Genomics Platform"/>
            <consortium name="The Broad Institute Genome Sequencing Center for Infectious Disease"/>
            <person name="Wu L."/>
            <person name="Ma J."/>
        </authorList>
    </citation>
    <scope>NUCLEOTIDE SEQUENCE [LARGE SCALE GENOMIC DNA]</scope>
    <source>
        <strain evidence="6">JCM 18304</strain>
    </source>
</reference>
<dbReference type="InterPro" id="IPR027417">
    <property type="entry name" value="P-loop_NTPase"/>
</dbReference>
<dbReference type="SUPFAM" id="SSF52540">
    <property type="entry name" value="P-loop containing nucleoside triphosphate hydrolases"/>
    <property type="match status" value="1"/>
</dbReference>
<dbReference type="PANTHER" id="PTHR16305">
    <property type="entry name" value="TESTICULAR SOLUBLE ADENYLYL CYCLASE"/>
    <property type="match status" value="1"/>
</dbReference>
<protein>
    <recommendedName>
        <fullName evidence="4">Guanylate cyclase domain-containing protein</fullName>
    </recommendedName>
</protein>
<feature type="domain" description="Guanylate cyclase" evidence="4">
    <location>
        <begin position="22"/>
        <end position="150"/>
    </location>
</feature>
<feature type="compositionally biased region" description="Low complexity" evidence="3">
    <location>
        <begin position="578"/>
        <end position="594"/>
    </location>
</feature>
<dbReference type="InterPro" id="IPR029787">
    <property type="entry name" value="Nucleotide_cyclase"/>
</dbReference>
<evidence type="ECO:0000313" key="5">
    <source>
        <dbReference type="EMBL" id="GAA5187017.1"/>
    </source>
</evidence>
<dbReference type="PROSITE" id="PS50125">
    <property type="entry name" value="GUANYLATE_CYCLASE_2"/>
    <property type="match status" value="1"/>
</dbReference>
<dbReference type="InterPro" id="IPR001054">
    <property type="entry name" value="A/G_cyclase"/>
</dbReference>